<accession>A8RST9</accession>
<feature type="transmembrane region" description="Helical" evidence="1">
    <location>
        <begin position="508"/>
        <end position="526"/>
    </location>
</feature>
<feature type="transmembrane region" description="Helical" evidence="1">
    <location>
        <begin position="206"/>
        <end position="223"/>
    </location>
</feature>
<feature type="transmembrane region" description="Helical" evidence="1">
    <location>
        <begin position="364"/>
        <end position="397"/>
    </location>
</feature>
<feature type="transmembrane region" description="Helical" evidence="1">
    <location>
        <begin position="792"/>
        <end position="812"/>
    </location>
</feature>
<gene>
    <name evidence="2" type="ORF">CLOBOL_03438</name>
</gene>
<keyword evidence="1" id="KW-1133">Transmembrane helix</keyword>
<feature type="transmembrane region" description="Helical" evidence="1">
    <location>
        <begin position="818"/>
        <end position="836"/>
    </location>
</feature>
<organism evidence="2 3">
    <name type="scientific">Enterocloster bolteae (strain ATCC BAA-613 / DSM 15670 / CCUG 46953 / JCM 12243 / WAL 16351)</name>
    <name type="common">Clostridium bolteae</name>
    <dbReference type="NCBI Taxonomy" id="411902"/>
    <lineage>
        <taxon>Bacteria</taxon>
        <taxon>Bacillati</taxon>
        <taxon>Bacillota</taxon>
        <taxon>Clostridia</taxon>
        <taxon>Lachnospirales</taxon>
        <taxon>Lachnospiraceae</taxon>
        <taxon>Enterocloster</taxon>
    </lineage>
</organism>
<feature type="transmembrane region" description="Helical" evidence="1">
    <location>
        <begin position="235"/>
        <end position="257"/>
    </location>
</feature>
<comment type="caution">
    <text evidence="2">The sequence shown here is derived from an EMBL/GenBank/DDBJ whole genome shotgun (WGS) entry which is preliminary data.</text>
</comment>
<dbReference type="eggNOG" id="COG3115">
    <property type="taxonomic scope" value="Bacteria"/>
</dbReference>
<sequence>MGMEWFIILLIWLVAPFAELAAIIVLAVANSRYKRRIWELTRGTDKADTGMQDKGPADIEIQHEGPADIEIQRERPADTGIQYERPADIEIQREKPTDIKIQHEGPADTEIQHERTADAVTQHEKSAAWYGPGQAIVVPEDFEKAESACRVPEIPHKQTALVRAPKIDGGFFQGTAALVIGVIFVVLAGLIFATTAWHVLPSVCKVIMVLGGSGLFFGASWAAEKYFKIERTGQAFYILGSVFLFLTILAAGYFGLLGPEFILKGENRYRVLLAGSIATEIALFSKIRRFRNKVYTQACLWGMTVSMCFLMGALKLEWPDCMNGMMYYSFLLIGGNEVYRRKSGLQGSMNAPADRFIDEFMGEFGLFAALQFWIISGMMAYKAVAGGIGFIIGILFLGIWEVTFWDTLAFGLMAAGTALVALRRRSPEMKMLHSLTMMIFFQYAGFCIPVDFTYQVFLGAAMTAVWFLAERRFKNPLNNLAGGCVFSAVLAIDMAVLLLDMLFSRDSLGNQLAASAVVILLAAVMAEWGRRYPVLRGSVAAVLFALTLTGWEVFNRTLGMDVGYDVVVWGYVLIVSIWDMVKKDRFCIPILAIGTAAQAVARLENQETLSFFLLLSVYLLVKSFGREGTARERFIRGSCLYSLAGVYLLAEGATANGVLRMVWTAAVYGLEYASVILHDRSKIRDRFWNCTGMTVFLMMMGAFYSDPSLALWNMILCMAVFEVIYVMLYRSGCSWLHLAAAAAVLPLPMIATARYGLNENQVYGATAALLILSGILFRRFRPVMVRREGESGGWDVDWFHILVIFVLIPMAWEAGRGWQCAYILLTALYVLQFAVLEHWKRAAFTLAAALAAAAFWRQPFIRWPEMLSLEIQLIPAAGFIWSLGRIWGDRKEITNLQTVLYCLCLGAMASDALSTGAVWDALILEAVNLAVFLLAHMRKCMRWIRISGIIMILVALYMTKDFWLSLSWWVYLLAAGLGLIVFAAVNEMKKR</sequence>
<dbReference type="AlphaFoldDB" id="A8RST9"/>
<reference evidence="2 3" key="1">
    <citation type="submission" date="2007-08" db="EMBL/GenBank/DDBJ databases">
        <authorList>
            <person name="Fulton L."/>
            <person name="Clifton S."/>
            <person name="Fulton B."/>
            <person name="Xu J."/>
            <person name="Minx P."/>
            <person name="Pepin K.H."/>
            <person name="Johnson M."/>
            <person name="Thiruvilangam P."/>
            <person name="Bhonagiri V."/>
            <person name="Nash W.E."/>
            <person name="Mardis E.R."/>
            <person name="Wilson R.K."/>
        </authorList>
    </citation>
    <scope>NUCLEOTIDE SEQUENCE [LARGE SCALE GENOMIC DNA]</scope>
    <source>
        <strain evidence="3">ATCC BAA-613 / DSM 15670 / CCUG 46953 / JCM 12243 / WAL 16351</strain>
    </source>
</reference>
<feature type="transmembrane region" description="Helical" evidence="1">
    <location>
        <begin position="687"/>
        <end position="704"/>
    </location>
</feature>
<feature type="transmembrane region" description="Helical" evidence="1">
    <location>
        <begin position="6"/>
        <end position="29"/>
    </location>
</feature>
<dbReference type="PaxDb" id="411902-CLOBOL_03438"/>
<feature type="transmembrane region" description="Helical" evidence="1">
    <location>
        <begin position="916"/>
        <end position="935"/>
    </location>
</feature>
<feature type="transmembrane region" description="Helical" evidence="1">
    <location>
        <begin position="176"/>
        <end position="200"/>
    </location>
</feature>
<evidence type="ECO:0008006" key="4">
    <source>
        <dbReference type="Google" id="ProtNLM"/>
    </source>
</evidence>
<feature type="transmembrane region" description="Helical" evidence="1">
    <location>
        <begin position="481"/>
        <end position="502"/>
    </location>
</feature>
<evidence type="ECO:0000313" key="2">
    <source>
        <dbReference type="EMBL" id="EDP16286.1"/>
    </source>
</evidence>
<feature type="transmembrane region" description="Helical" evidence="1">
    <location>
        <begin position="966"/>
        <end position="985"/>
    </location>
</feature>
<keyword evidence="1" id="KW-0472">Membrane</keyword>
<name>A8RST9_ENTBW</name>
<feature type="transmembrane region" description="Helical" evidence="1">
    <location>
        <begin position="762"/>
        <end position="780"/>
    </location>
</feature>
<proteinExistence type="predicted"/>
<keyword evidence="1" id="KW-0812">Transmembrane</keyword>
<protein>
    <recommendedName>
        <fullName evidence="4">DUF2157 domain-containing protein</fullName>
    </recommendedName>
</protein>
<evidence type="ECO:0000313" key="3">
    <source>
        <dbReference type="Proteomes" id="UP000005396"/>
    </source>
</evidence>
<dbReference type="EMBL" id="ABCC02000030">
    <property type="protein sequence ID" value="EDP16286.1"/>
    <property type="molecule type" value="Genomic_DNA"/>
</dbReference>
<feature type="transmembrane region" description="Helical" evidence="1">
    <location>
        <begin position="710"/>
        <end position="728"/>
    </location>
</feature>
<feature type="transmembrane region" description="Helical" evidence="1">
    <location>
        <begin position="533"/>
        <end position="551"/>
    </location>
</feature>
<dbReference type="HOGENOM" id="CLU_286339_0_0_9"/>
<dbReference type="Proteomes" id="UP000005396">
    <property type="component" value="Unassembled WGS sequence"/>
</dbReference>
<feature type="transmembrane region" description="Helical" evidence="1">
    <location>
        <begin position="942"/>
        <end position="960"/>
    </location>
</feature>
<evidence type="ECO:0000256" key="1">
    <source>
        <dbReference type="SAM" id="Phobius"/>
    </source>
</evidence>
<feature type="transmembrane region" description="Helical" evidence="1">
    <location>
        <begin position="563"/>
        <end position="581"/>
    </location>
</feature>
<feature type="transmembrane region" description="Helical" evidence="1">
    <location>
        <begin position="843"/>
        <end position="861"/>
    </location>
</feature>
<feature type="transmembrane region" description="Helical" evidence="1">
    <location>
        <begin position="299"/>
        <end position="316"/>
    </location>
</feature>
<feature type="transmembrane region" description="Helical" evidence="1">
    <location>
        <begin position="452"/>
        <end position="469"/>
    </location>
</feature>
<reference evidence="2 3" key="2">
    <citation type="submission" date="2007-09" db="EMBL/GenBank/DDBJ databases">
        <title>Draft genome sequence of Clostridium bolteae (ATCC BAA-613).</title>
        <authorList>
            <person name="Sudarsanam P."/>
            <person name="Ley R."/>
            <person name="Guruge J."/>
            <person name="Turnbaugh P.J."/>
            <person name="Mahowald M."/>
            <person name="Liep D."/>
            <person name="Gordon J."/>
        </authorList>
    </citation>
    <scope>NUCLEOTIDE SEQUENCE [LARGE SCALE GENOMIC DNA]</scope>
    <source>
        <strain evidence="3">ATCC BAA-613 / DSM 15670 / CCUG 46953 / JCM 12243 / WAL 16351</strain>
    </source>
</reference>
<feature type="transmembrane region" description="Helical" evidence="1">
    <location>
        <begin position="735"/>
        <end position="756"/>
    </location>
</feature>